<keyword evidence="4" id="KW-1185">Reference proteome</keyword>
<dbReference type="PANTHER" id="PTHR30160:SF1">
    <property type="entry name" value="LIPOPOLYSACCHARIDE 1,2-N-ACETYLGLUCOSAMINETRANSFERASE-RELATED"/>
    <property type="match status" value="1"/>
</dbReference>
<dbReference type="InterPro" id="IPR051199">
    <property type="entry name" value="LPS_LOS_Heptosyltrfase"/>
</dbReference>
<dbReference type="EMBL" id="JAGINW010000001">
    <property type="protein sequence ID" value="MBP2330672.1"/>
    <property type="molecule type" value="Genomic_DNA"/>
</dbReference>
<dbReference type="Pfam" id="PF01075">
    <property type="entry name" value="Glyco_transf_9"/>
    <property type="match status" value="1"/>
</dbReference>
<reference evidence="3 4" key="1">
    <citation type="submission" date="2021-03" db="EMBL/GenBank/DDBJ databases">
        <title>Sequencing the genomes of 1000 actinobacteria strains.</title>
        <authorList>
            <person name="Klenk H.-P."/>
        </authorList>
    </citation>
    <scope>NUCLEOTIDE SEQUENCE [LARGE SCALE GENOMIC DNA]</scope>
    <source>
        <strain evidence="3 4">DSM 46670</strain>
    </source>
</reference>
<dbReference type="CDD" id="cd03789">
    <property type="entry name" value="GT9_LPS_heptosyltransferase"/>
    <property type="match status" value="1"/>
</dbReference>
<dbReference type="PANTHER" id="PTHR30160">
    <property type="entry name" value="TETRAACYLDISACCHARIDE 4'-KINASE-RELATED"/>
    <property type="match status" value="1"/>
</dbReference>
<gene>
    <name evidence="3" type="ORF">JOF56_011057</name>
</gene>
<keyword evidence="2" id="KW-0808">Transferase</keyword>
<evidence type="ECO:0000313" key="4">
    <source>
        <dbReference type="Proteomes" id="UP001519332"/>
    </source>
</evidence>
<proteinExistence type="predicted"/>
<evidence type="ECO:0000256" key="1">
    <source>
        <dbReference type="ARBA" id="ARBA00022676"/>
    </source>
</evidence>
<comment type="caution">
    <text evidence="3">The sequence shown here is derived from an EMBL/GenBank/DDBJ whole genome shotgun (WGS) entry which is preliminary data.</text>
</comment>
<organism evidence="3 4">
    <name type="scientific">Kibdelosporangium banguiense</name>
    <dbReference type="NCBI Taxonomy" id="1365924"/>
    <lineage>
        <taxon>Bacteria</taxon>
        <taxon>Bacillati</taxon>
        <taxon>Actinomycetota</taxon>
        <taxon>Actinomycetes</taxon>
        <taxon>Pseudonocardiales</taxon>
        <taxon>Pseudonocardiaceae</taxon>
        <taxon>Kibdelosporangium</taxon>
    </lineage>
</organism>
<dbReference type="Proteomes" id="UP001519332">
    <property type="component" value="Unassembled WGS sequence"/>
</dbReference>
<dbReference type="InterPro" id="IPR002201">
    <property type="entry name" value="Glyco_trans_9"/>
</dbReference>
<accession>A0ABS4U1X9</accession>
<dbReference type="Gene3D" id="3.40.50.2000">
    <property type="entry name" value="Glycogen Phosphorylase B"/>
    <property type="match status" value="2"/>
</dbReference>
<sequence length="359" mass="38112">MFEIGPVGSRLRNVAEIAVLRGGGLGDLMFAMPAIQSLADAYPGARIVLLGTPLHAQLLRGRPGPVDEVAELPVARGVHEPAGAREDPAEQDQFFERPFDLAVQLHGGGRWSNPFLRRFKTRWTAGSRAPDAVELDRWLPYQLHQHEMMRALEVVGLVGAVPVCLQPRLALTPGDLAEAGAALAGLPPPILAVHPGASDPRRRWPASKFAEVMSAVAGRASIVVVGTGPEAEVAELAAEQGIGARSLVGELSISGLLGVLRQAAVVLANDSGPGHLARAVGTPTVSIYWMGNVISAAPHGRALHRLHISWTTQCPVCGETCTRRDVPRCEHDVSFVADVPATDVIADVVELLGTQRRSD</sequence>
<dbReference type="SUPFAM" id="SSF53756">
    <property type="entry name" value="UDP-Glycosyltransferase/glycogen phosphorylase"/>
    <property type="match status" value="1"/>
</dbReference>
<evidence type="ECO:0000313" key="3">
    <source>
        <dbReference type="EMBL" id="MBP2330672.1"/>
    </source>
</evidence>
<dbReference type="RefSeq" id="WP_209647304.1">
    <property type="nucleotide sequence ID" value="NZ_JAGINW010000001.1"/>
</dbReference>
<protein>
    <submittedName>
        <fullName evidence="3">ADP-heptose:LPS heptosyltransferase</fullName>
    </submittedName>
</protein>
<name>A0ABS4U1X9_9PSEU</name>
<keyword evidence="1" id="KW-0328">Glycosyltransferase</keyword>
<evidence type="ECO:0000256" key="2">
    <source>
        <dbReference type="ARBA" id="ARBA00022679"/>
    </source>
</evidence>